<dbReference type="EMBL" id="CP010086">
    <property type="protein sequence ID" value="AJG96758.1"/>
    <property type="molecule type" value="Genomic_DNA"/>
</dbReference>
<dbReference type="GO" id="GO:0140663">
    <property type="term" value="F:ATP-dependent FeS chaperone activity"/>
    <property type="evidence" value="ECO:0007669"/>
    <property type="project" value="InterPro"/>
</dbReference>
<dbReference type="GO" id="GO:0016226">
    <property type="term" value="P:iron-sulfur cluster assembly"/>
    <property type="evidence" value="ECO:0007669"/>
    <property type="project" value="InterPro"/>
</dbReference>
<dbReference type="GO" id="GO:0051539">
    <property type="term" value="F:4 iron, 4 sulfur cluster binding"/>
    <property type="evidence" value="ECO:0007669"/>
    <property type="project" value="TreeGrafter"/>
</dbReference>
<dbReference type="InterPro" id="IPR000808">
    <property type="entry name" value="Mrp-like_CS"/>
</dbReference>
<dbReference type="AlphaFoldDB" id="A0A0B5QJB9"/>
<keyword evidence="1 6" id="KW-0479">Metal-binding</keyword>
<dbReference type="GO" id="GO:0046872">
    <property type="term" value="F:metal ion binding"/>
    <property type="evidence" value="ECO:0007669"/>
    <property type="project" value="UniProtKB-KW"/>
</dbReference>
<comment type="function">
    <text evidence="6">Binds and transfers iron-sulfur (Fe-S) clusters to target apoproteins. Can hydrolyze ATP.</text>
</comment>
<dbReference type="KEGG" id="cbei:LF65_00066"/>
<dbReference type="PANTHER" id="PTHR42961">
    <property type="entry name" value="IRON-SULFUR PROTEIN NUBPL"/>
    <property type="match status" value="1"/>
</dbReference>
<proteinExistence type="inferred from homology"/>
<feature type="binding site" evidence="6">
    <location>
        <begin position="42"/>
        <end position="49"/>
    </location>
    <ligand>
        <name>ATP</name>
        <dbReference type="ChEBI" id="CHEBI:30616"/>
    </ligand>
</feature>
<organism evidence="7 8">
    <name type="scientific">Clostridium beijerinckii</name>
    <name type="common">Clostridium MP</name>
    <dbReference type="NCBI Taxonomy" id="1520"/>
    <lineage>
        <taxon>Bacteria</taxon>
        <taxon>Bacillati</taxon>
        <taxon>Bacillota</taxon>
        <taxon>Clostridia</taxon>
        <taxon>Eubacteriales</taxon>
        <taxon>Clostridiaceae</taxon>
        <taxon>Clostridium</taxon>
    </lineage>
</organism>
<dbReference type="HAMAP" id="MF_02040">
    <property type="entry name" value="Mrp_NBP35"/>
    <property type="match status" value="1"/>
</dbReference>
<keyword evidence="2 6" id="KW-0547">Nucleotide-binding</keyword>
<gene>
    <name evidence="7" type="ORF">LF65_00066</name>
</gene>
<evidence type="ECO:0000313" key="8">
    <source>
        <dbReference type="Proteomes" id="UP000031866"/>
    </source>
</evidence>
<evidence type="ECO:0000256" key="1">
    <source>
        <dbReference type="ARBA" id="ARBA00022723"/>
    </source>
</evidence>
<comment type="similarity">
    <text evidence="6">Belongs to the Mrp/NBP35 ATP-binding proteins family.</text>
</comment>
<evidence type="ECO:0000256" key="3">
    <source>
        <dbReference type="ARBA" id="ARBA00022840"/>
    </source>
</evidence>
<name>A0A0B5QJB9_CLOBE</name>
<dbReference type="FunFam" id="3.40.50.300:FF:001119">
    <property type="entry name" value="Iron-sulfur cluster carrier protein"/>
    <property type="match status" value="1"/>
</dbReference>
<dbReference type="InterPro" id="IPR033756">
    <property type="entry name" value="YlxH/NBP35"/>
</dbReference>
<evidence type="ECO:0000256" key="5">
    <source>
        <dbReference type="ARBA" id="ARBA00023014"/>
    </source>
</evidence>
<evidence type="ECO:0000256" key="2">
    <source>
        <dbReference type="ARBA" id="ARBA00022741"/>
    </source>
</evidence>
<dbReference type="InterPro" id="IPR027417">
    <property type="entry name" value="P-loop_NTPase"/>
</dbReference>
<evidence type="ECO:0000313" key="7">
    <source>
        <dbReference type="EMBL" id="AJG96758.1"/>
    </source>
</evidence>
<dbReference type="GO" id="GO:0005524">
    <property type="term" value="F:ATP binding"/>
    <property type="evidence" value="ECO:0007669"/>
    <property type="project" value="UniProtKB-UniRule"/>
</dbReference>
<accession>A0A0B5QJB9</accession>
<keyword evidence="4 6" id="KW-0408">Iron</keyword>
<dbReference type="Gene3D" id="3.40.50.300">
    <property type="entry name" value="P-loop containing nucleotide triphosphate hydrolases"/>
    <property type="match status" value="1"/>
</dbReference>
<dbReference type="STRING" id="1520.LF65_00066"/>
<keyword evidence="3 6" id="KW-0067">ATP-binding</keyword>
<protein>
    <recommendedName>
        <fullName evidence="6">Iron-sulfur cluster carrier protein</fullName>
    </recommendedName>
</protein>
<evidence type="ECO:0000256" key="4">
    <source>
        <dbReference type="ARBA" id="ARBA00023004"/>
    </source>
</evidence>
<dbReference type="RefSeq" id="WP_041893334.1">
    <property type="nucleotide sequence ID" value="NZ_CP010086.2"/>
</dbReference>
<sequence length="279" mass="30696">MSCESCKSKDTCQSKGTGCSEESLKLTSRYGNIKNVIGIISGKGGVGKSTVTGMMASMLSKKGYKVGVLDADITGPSMPRFFGVNNKRAKIIPLENDMVKFEPVETESGIKIISMNLLTAVEDEPVIWRGPVITGVLKQMFVETNWEELDYLLIDMPPGTGDIALTVMQEFPIDEIVIVSTPQDMVSMIVKKVVIMAQKIGVKIKGVVENMAYINCSDCDKKIRVFSRKSSEENAEYLGIPLIGELPINIELTEALEQGKAEEYVKENPLYSLIFEGLY</sequence>
<dbReference type="InterPro" id="IPR044304">
    <property type="entry name" value="NUBPL-like"/>
</dbReference>
<dbReference type="Proteomes" id="UP000031866">
    <property type="component" value="Chromosome"/>
</dbReference>
<keyword evidence="5 6" id="KW-0411">Iron-sulfur</keyword>
<dbReference type="PANTHER" id="PTHR42961:SF2">
    <property type="entry name" value="IRON-SULFUR PROTEIN NUBPL"/>
    <property type="match status" value="1"/>
</dbReference>
<dbReference type="CDD" id="cd02037">
    <property type="entry name" value="Mrp_NBP35"/>
    <property type="match status" value="1"/>
</dbReference>
<dbReference type="GO" id="GO:0016887">
    <property type="term" value="F:ATP hydrolysis activity"/>
    <property type="evidence" value="ECO:0007669"/>
    <property type="project" value="UniProtKB-UniRule"/>
</dbReference>
<reference evidence="8" key="1">
    <citation type="submission" date="2014-12" db="EMBL/GenBank/DDBJ databases">
        <title>Genome sequence of Clostridium beijerinckii strain 59B.</title>
        <authorList>
            <person name="Little G.T."/>
            <person name="Minton N.P."/>
        </authorList>
    </citation>
    <scope>NUCLEOTIDE SEQUENCE [LARGE SCALE GENOMIC DNA]</scope>
    <source>
        <strain evidence="8">59B</strain>
    </source>
</reference>
<keyword evidence="6" id="KW-0378">Hydrolase</keyword>
<dbReference type="OrthoDB" id="9809679at2"/>
<dbReference type="Pfam" id="PF10609">
    <property type="entry name" value="ParA"/>
    <property type="match status" value="1"/>
</dbReference>
<dbReference type="PROSITE" id="PS01215">
    <property type="entry name" value="MRP"/>
    <property type="match status" value="1"/>
</dbReference>
<dbReference type="InterPro" id="IPR019591">
    <property type="entry name" value="Mrp/NBP35_ATP-bd"/>
</dbReference>
<comment type="subunit">
    <text evidence="6">Homodimer.</text>
</comment>
<evidence type="ECO:0000256" key="6">
    <source>
        <dbReference type="HAMAP-Rule" id="MF_02040"/>
    </source>
</evidence>
<dbReference type="SUPFAM" id="SSF52540">
    <property type="entry name" value="P-loop containing nucleoside triphosphate hydrolases"/>
    <property type="match status" value="1"/>
</dbReference>